<proteinExistence type="predicted"/>
<evidence type="ECO:0000313" key="3">
    <source>
        <dbReference type="EMBL" id="KAJ7207270.1"/>
    </source>
</evidence>
<dbReference type="SUPFAM" id="SSF90073">
    <property type="entry name" value="GCM domain"/>
    <property type="match status" value="1"/>
</dbReference>
<dbReference type="PROSITE" id="PS50807">
    <property type="entry name" value="GCM"/>
    <property type="match status" value="1"/>
</dbReference>
<dbReference type="EMBL" id="JARJCW010000037">
    <property type="protein sequence ID" value="KAJ7207270.1"/>
    <property type="molecule type" value="Genomic_DNA"/>
</dbReference>
<dbReference type="Pfam" id="PF03615">
    <property type="entry name" value="GCM"/>
    <property type="match status" value="1"/>
</dbReference>
<dbReference type="GO" id="GO:0006355">
    <property type="term" value="P:regulation of DNA-templated transcription"/>
    <property type="evidence" value="ECO:0007669"/>
    <property type="project" value="InterPro"/>
</dbReference>
<dbReference type="InterPro" id="IPR003902">
    <property type="entry name" value="Tscrpt_reg_GCM"/>
</dbReference>
<organism evidence="3 4">
    <name type="scientific">Mycena pura</name>
    <dbReference type="NCBI Taxonomy" id="153505"/>
    <lineage>
        <taxon>Eukaryota</taxon>
        <taxon>Fungi</taxon>
        <taxon>Dikarya</taxon>
        <taxon>Basidiomycota</taxon>
        <taxon>Agaricomycotina</taxon>
        <taxon>Agaricomycetes</taxon>
        <taxon>Agaricomycetidae</taxon>
        <taxon>Agaricales</taxon>
        <taxon>Marasmiineae</taxon>
        <taxon>Mycenaceae</taxon>
        <taxon>Mycena</taxon>
    </lineage>
</organism>
<feature type="compositionally biased region" description="Basic and acidic residues" evidence="1">
    <location>
        <begin position="507"/>
        <end position="518"/>
    </location>
</feature>
<accession>A0AAD6VHL3</accession>
<name>A0AAD6VHL3_9AGAR</name>
<reference evidence="3" key="1">
    <citation type="submission" date="2023-03" db="EMBL/GenBank/DDBJ databases">
        <title>Massive genome expansion in bonnet fungi (Mycena s.s.) driven by repeated elements and novel gene families across ecological guilds.</title>
        <authorList>
            <consortium name="Lawrence Berkeley National Laboratory"/>
            <person name="Harder C.B."/>
            <person name="Miyauchi S."/>
            <person name="Viragh M."/>
            <person name="Kuo A."/>
            <person name="Thoen E."/>
            <person name="Andreopoulos B."/>
            <person name="Lu D."/>
            <person name="Skrede I."/>
            <person name="Drula E."/>
            <person name="Henrissat B."/>
            <person name="Morin E."/>
            <person name="Kohler A."/>
            <person name="Barry K."/>
            <person name="LaButti K."/>
            <person name="Morin E."/>
            <person name="Salamov A."/>
            <person name="Lipzen A."/>
            <person name="Mereny Z."/>
            <person name="Hegedus B."/>
            <person name="Baldrian P."/>
            <person name="Stursova M."/>
            <person name="Weitz H."/>
            <person name="Taylor A."/>
            <person name="Grigoriev I.V."/>
            <person name="Nagy L.G."/>
            <person name="Martin F."/>
            <person name="Kauserud H."/>
        </authorList>
    </citation>
    <scope>NUCLEOTIDE SEQUENCE</scope>
    <source>
        <strain evidence="3">9144</strain>
    </source>
</reference>
<evidence type="ECO:0000259" key="2">
    <source>
        <dbReference type="PROSITE" id="PS50807"/>
    </source>
</evidence>
<feature type="domain" description="GCM" evidence="2">
    <location>
        <begin position="18"/>
        <end position="179"/>
    </location>
</feature>
<feature type="region of interest" description="Disordered" evidence="1">
    <location>
        <begin position="479"/>
        <end position="560"/>
    </location>
</feature>
<evidence type="ECO:0000256" key="1">
    <source>
        <dbReference type="SAM" id="MobiDB-lite"/>
    </source>
</evidence>
<keyword evidence="4" id="KW-1185">Reference proteome</keyword>
<dbReference type="Proteomes" id="UP001219525">
    <property type="component" value="Unassembled WGS sequence"/>
</dbReference>
<gene>
    <name evidence="3" type="ORF">GGX14DRAFT_396674</name>
</gene>
<dbReference type="AlphaFoldDB" id="A0AAD6VHL3"/>
<evidence type="ECO:0000313" key="4">
    <source>
        <dbReference type="Proteomes" id="UP001219525"/>
    </source>
</evidence>
<feature type="compositionally biased region" description="Acidic residues" evidence="1">
    <location>
        <begin position="519"/>
        <end position="529"/>
    </location>
</feature>
<comment type="caution">
    <text evidence="3">The sequence shown here is derived from an EMBL/GenBank/DDBJ whole genome shotgun (WGS) entry which is preliminary data.</text>
</comment>
<protein>
    <recommendedName>
        <fullName evidence="2">GCM domain-containing protein</fullName>
    </recommendedName>
</protein>
<dbReference type="GO" id="GO:0003677">
    <property type="term" value="F:DNA binding"/>
    <property type="evidence" value="ECO:0007669"/>
    <property type="project" value="InterPro"/>
</dbReference>
<sequence>MAPTPPFHPLAPTPAALKNGVSGTLAAAVDIAQTPSQYQWVDDNVTFELRAGEKPRGLNDSSWVFQSSGSRNEGVPDGAFIVDKKCCVGYIRCGCSNDDGTPSRICPLTSTKACQAQCQESCTTCNTRLNLIECPGHAYVLTYHIEDTEGTRVVRKHLNLHGHPRVPVKRLSVAQTDALDELAHTNLNASAVELRVGAGTGQVPLGEIAPVMHSAAKARAEVEKSQARLGIGTKSQASLTFGLLDAFRKVKFGKEYLFSWVSGTNFMPWLFGRDRKSCHDVLANHGKLKPSQILLDFDTSDHPVVMSLREWVRGGTKTASLDTARWLQSSGLVLYPALEEALKTASSHLLNHYGLQTLPFPEQQRHLTSVGFALLRILAAQVDLEEPLNLNGNFLEELKKCRIASRVLDYEATLATMWQSCTTASTCDVLQTQKAHLLFQRKHIDYDVSNQPPAFYCLLPAQSPATPWPPTPVVVKRHAETEHPDAPPPQRSQPTPRLKRKSAFKSAGKETSEDKSVDAEDNEVESEEEFVPHPRSKRAAAPVEHRVQPQRERKKVTAQK</sequence>
<dbReference type="InterPro" id="IPR036115">
    <property type="entry name" value="GCM_dom_sf"/>
</dbReference>